<reference evidence="3 4" key="1">
    <citation type="submission" date="2019-03" db="EMBL/GenBank/DDBJ databases">
        <authorList>
            <person name="Kim M.K.M."/>
        </authorList>
    </citation>
    <scope>NUCLEOTIDE SEQUENCE [LARGE SCALE GENOMIC DNA]</scope>
    <source>
        <strain evidence="3 4">17J68-15</strain>
    </source>
</reference>
<dbReference type="AlphaFoldDB" id="A0A4R4E1K4"/>
<evidence type="ECO:0008006" key="5">
    <source>
        <dbReference type="Google" id="ProtNLM"/>
    </source>
</evidence>
<keyword evidence="2" id="KW-0732">Signal</keyword>
<proteinExistence type="predicted"/>
<evidence type="ECO:0000256" key="1">
    <source>
        <dbReference type="SAM" id="Coils"/>
    </source>
</evidence>
<dbReference type="Proteomes" id="UP000295164">
    <property type="component" value="Unassembled WGS sequence"/>
</dbReference>
<organism evidence="3 4">
    <name type="scientific">Flaviaesturariibacter aridisoli</name>
    <dbReference type="NCBI Taxonomy" id="2545761"/>
    <lineage>
        <taxon>Bacteria</taxon>
        <taxon>Pseudomonadati</taxon>
        <taxon>Bacteroidota</taxon>
        <taxon>Chitinophagia</taxon>
        <taxon>Chitinophagales</taxon>
        <taxon>Chitinophagaceae</taxon>
        <taxon>Flaviaestuariibacter</taxon>
    </lineage>
</organism>
<feature type="chain" id="PRO_5020872679" description="BZIP transcription factor" evidence="2">
    <location>
        <begin position="20"/>
        <end position="263"/>
    </location>
</feature>
<dbReference type="RefSeq" id="WP_131852722.1">
    <property type="nucleotide sequence ID" value="NZ_SKFH01000025.1"/>
</dbReference>
<feature type="signal peptide" evidence="2">
    <location>
        <begin position="1"/>
        <end position="19"/>
    </location>
</feature>
<dbReference type="OrthoDB" id="658938at2"/>
<sequence length="263" mass="28719">MKNFILAAIAFGAMQAAHAQTVPSNNIISYAPGTPPSFRGNIHNSTNGMVLSAGDGTPATGSYVHFFPTNTSNYNDGGGSLSLVSVGNSSAGEGIVLSNYDPQLNMFRRLLVARKDGKVLIGHNIWANYQYPGNYSLYVETGILTERVRVALRTTGDWADYVFGNDYKLLPLNQLGSYVRRNGHLPGVPSAEEMVKQGLDLGSMSAKLLEKIEEQSLYIVQLHEDKTKLETKVQQLEQQAASDRQALQQQLDALKSRLDAGKR</sequence>
<keyword evidence="1" id="KW-0175">Coiled coil</keyword>
<protein>
    <recommendedName>
        <fullName evidence="5">BZIP transcription factor</fullName>
    </recommendedName>
</protein>
<gene>
    <name evidence="3" type="ORF">E0486_13575</name>
</gene>
<evidence type="ECO:0000313" key="3">
    <source>
        <dbReference type="EMBL" id="TCZ68643.1"/>
    </source>
</evidence>
<feature type="coiled-coil region" evidence="1">
    <location>
        <begin position="219"/>
        <end position="257"/>
    </location>
</feature>
<evidence type="ECO:0000313" key="4">
    <source>
        <dbReference type="Proteomes" id="UP000295164"/>
    </source>
</evidence>
<name>A0A4R4E1K4_9BACT</name>
<comment type="caution">
    <text evidence="3">The sequence shown here is derived from an EMBL/GenBank/DDBJ whole genome shotgun (WGS) entry which is preliminary data.</text>
</comment>
<accession>A0A4R4E1K4</accession>
<keyword evidence="4" id="KW-1185">Reference proteome</keyword>
<dbReference type="EMBL" id="SKFH01000025">
    <property type="protein sequence ID" value="TCZ68643.1"/>
    <property type="molecule type" value="Genomic_DNA"/>
</dbReference>
<evidence type="ECO:0000256" key="2">
    <source>
        <dbReference type="SAM" id="SignalP"/>
    </source>
</evidence>